<evidence type="ECO:0000256" key="2">
    <source>
        <dbReference type="ARBA" id="ARBA00022723"/>
    </source>
</evidence>
<dbReference type="AlphaFoldDB" id="F1Z489"/>
<dbReference type="InParanoid" id="F1Z489"/>
<dbReference type="HOGENOM" id="CLU_107182_0_0_5"/>
<name>F1Z489_9SPHN</name>
<dbReference type="OrthoDB" id="9800776at2"/>
<reference evidence="7 8" key="1">
    <citation type="journal article" date="2012" name="J. Bacteriol.">
        <title>Draft Genome Sequence of Novosphingobium nitrogenifigens Y88T.</title>
        <authorList>
            <person name="Strabala T.J."/>
            <person name="Macdonald L."/>
            <person name="Liu V."/>
            <person name="Smit A.M."/>
        </authorList>
    </citation>
    <scope>NUCLEOTIDE SEQUENCE [LARGE SCALE GENOMIC DNA]</scope>
    <source>
        <strain evidence="7 8">DSM 19370</strain>
    </source>
</reference>
<evidence type="ECO:0000256" key="3">
    <source>
        <dbReference type="ARBA" id="ARBA00023002"/>
    </source>
</evidence>
<dbReference type="eggNOG" id="COG4638">
    <property type="taxonomic scope" value="Bacteria"/>
</dbReference>
<dbReference type="PANTHER" id="PTHR21266:SF60">
    <property type="entry name" value="3-KETOSTEROID-9-ALPHA-MONOOXYGENASE, OXYGENASE COMPONENT"/>
    <property type="match status" value="1"/>
</dbReference>
<sequence>MTMVPGNWYAVAAEHDVPAGHIYRTALGGNDQAIRELAIWRASDGAVQVWEDRCPHRGVRFSLGEVVGDELRCQYHAWRFAKGGACTFIPAQPDMKVPGSIHAKAWPVAVSAGLIWTGVDPVGEPPVLGEGAAIRAVPVARPLAEVETALAQADLPGLALTLQPLGDTETIVRGLVANGDCAAADRALAALRRQLECVA</sequence>
<keyword evidence="3" id="KW-0560">Oxidoreductase</keyword>
<dbReference type="GO" id="GO:0051537">
    <property type="term" value="F:2 iron, 2 sulfur cluster binding"/>
    <property type="evidence" value="ECO:0007669"/>
    <property type="project" value="UniProtKB-KW"/>
</dbReference>
<accession>F1Z489</accession>
<dbReference type="CDD" id="cd03469">
    <property type="entry name" value="Rieske_RO_Alpha_N"/>
    <property type="match status" value="1"/>
</dbReference>
<dbReference type="Pfam" id="PF00355">
    <property type="entry name" value="Rieske"/>
    <property type="match status" value="1"/>
</dbReference>
<keyword evidence="8" id="KW-1185">Reference proteome</keyword>
<comment type="caution">
    <text evidence="7">The sequence shown here is derived from an EMBL/GenBank/DDBJ whole genome shotgun (WGS) entry which is preliminary data.</text>
</comment>
<dbReference type="InterPro" id="IPR017941">
    <property type="entry name" value="Rieske_2Fe-2S"/>
</dbReference>
<evidence type="ECO:0000313" key="8">
    <source>
        <dbReference type="Proteomes" id="UP000004728"/>
    </source>
</evidence>
<keyword evidence="1" id="KW-0001">2Fe-2S</keyword>
<dbReference type="Proteomes" id="UP000004728">
    <property type="component" value="Unassembled WGS sequence"/>
</dbReference>
<keyword evidence="5" id="KW-0411">Iron-sulfur</keyword>
<evidence type="ECO:0000256" key="5">
    <source>
        <dbReference type="ARBA" id="ARBA00023014"/>
    </source>
</evidence>
<dbReference type="GO" id="GO:0016491">
    <property type="term" value="F:oxidoreductase activity"/>
    <property type="evidence" value="ECO:0007669"/>
    <property type="project" value="UniProtKB-KW"/>
</dbReference>
<organism evidence="7 8">
    <name type="scientific">Novosphingobium nitrogenifigens DSM 19370</name>
    <dbReference type="NCBI Taxonomy" id="983920"/>
    <lineage>
        <taxon>Bacteria</taxon>
        <taxon>Pseudomonadati</taxon>
        <taxon>Pseudomonadota</taxon>
        <taxon>Alphaproteobacteria</taxon>
        <taxon>Sphingomonadales</taxon>
        <taxon>Sphingomonadaceae</taxon>
        <taxon>Novosphingobium</taxon>
    </lineage>
</organism>
<evidence type="ECO:0000313" key="7">
    <source>
        <dbReference type="EMBL" id="EGD60499.1"/>
    </source>
</evidence>
<evidence type="ECO:0000256" key="1">
    <source>
        <dbReference type="ARBA" id="ARBA00022714"/>
    </source>
</evidence>
<dbReference type="Gene3D" id="2.102.10.10">
    <property type="entry name" value="Rieske [2Fe-2S] iron-sulphur domain"/>
    <property type="match status" value="1"/>
</dbReference>
<dbReference type="STRING" id="983920.Y88_2789"/>
<dbReference type="RefSeq" id="WP_008068320.1">
    <property type="nucleotide sequence ID" value="NZ_AQWK01000009.1"/>
</dbReference>
<dbReference type="InterPro" id="IPR050584">
    <property type="entry name" value="Cholesterol_7-desaturase"/>
</dbReference>
<protein>
    <recommendedName>
        <fullName evidence="6">Rieske domain-containing protein</fullName>
    </recommendedName>
</protein>
<dbReference type="EMBL" id="AEWJ01000018">
    <property type="protein sequence ID" value="EGD60499.1"/>
    <property type="molecule type" value="Genomic_DNA"/>
</dbReference>
<proteinExistence type="predicted"/>
<keyword evidence="4" id="KW-0408">Iron</keyword>
<evidence type="ECO:0000256" key="4">
    <source>
        <dbReference type="ARBA" id="ARBA00023004"/>
    </source>
</evidence>
<dbReference type="PANTHER" id="PTHR21266">
    <property type="entry name" value="IRON-SULFUR DOMAIN CONTAINING PROTEIN"/>
    <property type="match status" value="1"/>
</dbReference>
<dbReference type="PROSITE" id="PS51296">
    <property type="entry name" value="RIESKE"/>
    <property type="match status" value="1"/>
</dbReference>
<dbReference type="InterPro" id="IPR036922">
    <property type="entry name" value="Rieske_2Fe-2S_sf"/>
</dbReference>
<dbReference type="GO" id="GO:0046872">
    <property type="term" value="F:metal ion binding"/>
    <property type="evidence" value="ECO:0007669"/>
    <property type="project" value="UniProtKB-KW"/>
</dbReference>
<gene>
    <name evidence="7" type="ORF">Y88_2789</name>
</gene>
<keyword evidence="2" id="KW-0479">Metal-binding</keyword>
<dbReference type="SUPFAM" id="SSF50022">
    <property type="entry name" value="ISP domain"/>
    <property type="match status" value="1"/>
</dbReference>
<evidence type="ECO:0000259" key="6">
    <source>
        <dbReference type="PROSITE" id="PS51296"/>
    </source>
</evidence>
<feature type="domain" description="Rieske" evidence="6">
    <location>
        <begin position="8"/>
        <end position="117"/>
    </location>
</feature>